<reference evidence="1 2" key="1">
    <citation type="journal article" date="2018" name="Sci. Rep.">
        <title>Genomic signatures of local adaptation to the degree of environmental predictability in rotifers.</title>
        <authorList>
            <person name="Franch-Gras L."/>
            <person name="Hahn C."/>
            <person name="Garcia-Roger E.M."/>
            <person name="Carmona M.J."/>
            <person name="Serra M."/>
            <person name="Gomez A."/>
        </authorList>
    </citation>
    <scope>NUCLEOTIDE SEQUENCE [LARGE SCALE GENOMIC DNA]</scope>
    <source>
        <strain evidence="1">HYR1</strain>
    </source>
</reference>
<gene>
    <name evidence="1" type="ORF">BpHYR1_007439</name>
</gene>
<proteinExistence type="predicted"/>
<evidence type="ECO:0000313" key="1">
    <source>
        <dbReference type="EMBL" id="RNA17467.1"/>
    </source>
</evidence>
<dbReference type="AlphaFoldDB" id="A0A3M7R1K1"/>
<comment type="caution">
    <text evidence="1">The sequence shown here is derived from an EMBL/GenBank/DDBJ whole genome shotgun (WGS) entry which is preliminary data.</text>
</comment>
<evidence type="ECO:0000313" key="2">
    <source>
        <dbReference type="Proteomes" id="UP000276133"/>
    </source>
</evidence>
<organism evidence="1 2">
    <name type="scientific">Brachionus plicatilis</name>
    <name type="common">Marine rotifer</name>
    <name type="synonym">Brachionus muelleri</name>
    <dbReference type="NCBI Taxonomy" id="10195"/>
    <lineage>
        <taxon>Eukaryota</taxon>
        <taxon>Metazoa</taxon>
        <taxon>Spiralia</taxon>
        <taxon>Gnathifera</taxon>
        <taxon>Rotifera</taxon>
        <taxon>Eurotatoria</taxon>
        <taxon>Monogononta</taxon>
        <taxon>Pseudotrocha</taxon>
        <taxon>Ploima</taxon>
        <taxon>Brachionidae</taxon>
        <taxon>Brachionus</taxon>
    </lineage>
</organism>
<keyword evidence="2" id="KW-1185">Reference proteome</keyword>
<protein>
    <submittedName>
        <fullName evidence="1">Uncharacterized protein</fullName>
    </submittedName>
</protein>
<sequence>MELNKLSKFIMHKNKNKFISSRTKYLALNKLLENDEFVNRPKKGPPKLAGKLHKKNVFCICWEQDYCWEYYFSTINF</sequence>
<dbReference type="EMBL" id="REGN01004449">
    <property type="protein sequence ID" value="RNA17467.1"/>
    <property type="molecule type" value="Genomic_DNA"/>
</dbReference>
<name>A0A3M7R1K1_BRAPC</name>
<dbReference type="Proteomes" id="UP000276133">
    <property type="component" value="Unassembled WGS sequence"/>
</dbReference>
<accession>A0A3M7R1K1</accession>